<comment type="caution">
    <text evidence="3">The sequence shown here is derived from an EMBL/GenBank/DDBJ whole genome shotgun (WGS) entry which is preliminary data.</text>
</comment>
<protein>
    <submittedName>
        <fullName evidence="3">Ankyrin repeat protein</fullName>
    </submittedName>
</protein>
<dbReference type="InterPro" id="IPR036770">
    <property type="entry name" value="Ankyrin_rpt-contain_sf"/>
</dbReference>
<dbReference type="SUPFAM" id="SSF48403">
    <property type="entry name" value="Ankyrin repeat"/>
    <property type="match status" value="1"/>
</dbReference>
<dbReference type="PATRIC" id="fig|456.5.peg.1770"/>
<dbReference type="SMART" id="SM00248">
    <property type="entry name" value="ANK"/>
    <property type="match status" value="4"/>
</dbReference>
<name>A0A0W0VB90_9GAMM</name>
<gene>
    <name evidence="3" type="ORF">Ljor_1658</name>
</gene>
<dbReference type="OrthoDB" id="5634323at2"/>
<evidence type="ECO:0000256" key="1">
    <source>
        <dbReference type="ARBA" id="ARBA00022737"/>
    </source>
</evidence>
<evidence type="ECO:0000256" key="2">
    <source>
        <dbReference type="ARBA" id="ARBA00023043"/>
    </source>
</evidence>
<keyword evidence="4" id="KW-1185">Reference proteome</keyword>
<dbReference type="RefSeq" id="WP_058471115.1">
    <property type="nucleotide sequence ID" value="NZ_CAAAIC010000009.1"/>
</dbReference>
<dbReference type="Gene3D" id="1.25.40.20">
    <property type="entry name" value="Ankyrin repeat-containing domain"/>
    <property type="match status" value="1"/>
</dbReference>
<accession>A0A0W0VB90</accession>
<dbReference type="InterPro" id="IPR002110">
    <property type="entry name" value="Ankyrin_rpt"/>
</dbReference>
<dbReference type="PANTHER" id="PTHR24198">
    <property type="entry name" value="ANKYRIN REPEAT AND PROTEIN KINASE DOMAIN-CONTAINING PROTEIN"/>
    <property type="match status" value="1"/>
</dbReference>
<dbReference type="EMBL" id="LNYJ01000011">
    <property type="protein sequence ID" value="KTD17352.1"/>
    <property type="molecule type" value="Genomic_DNA"/>
</dbReference>
<evidence type="ECO:0000313" key="4">
    <source>
        <dbReference type="Proteomes" id="UP000055035"/>
    </source>
</evidence>
<dbReference type="STRING" id="456.Ljor_1658"/>
<dbReference type="PANTHER" id="PTHR24198:SF165">
    <property type="entry name" value="ANKYRIN REPEAT-CONTAINING PROTEIN-RELATED"/>
    <property type="match status" value="1"/>
</dbReference>
<keyword evidence="1" id="KW-0677">Repeat</keyword>
<keyword evidence="2" id="KW-0040">ANK repeat</keyword>
<organism evidence="3 4">
    <name type="scientific">Legionella jordanis</name>
    <dbReference type="NCBI Taxonomy" id="456"/>
    <lineage>
        <taxon>Bacteria</taxon>
        <taxon>Pseudomonadati</taxon>
        <taxon>Pseudomonadota</taxon>
        <taxon>Gammaproteobacteria</taxon>
        <taxon>Legionellales</taxon>
        <taxon>Legionellaceae</taxon>
        <taxon>Legionella</taxon>
    </lineage>
</organism>
<sequence length="448" mass="51237">MDIIKKINQVLENYEEFTHLIEEELKTDPDVLRNFFISATGKPQTVLDYLIERHSEELNLQKQIQWLLEKEVDLNLNQPVHLALKLKKKDIAALLLHSRAENKEEGNATLNLNARDVEGKSLVYRLIYVAEIELLARCIKLGMNVNQPSPIKPEMDAPQIQPLHQAIISNFIGGVAQLIQAGAQLDNLYYPSKENSLLLAARKGHIEIIEIILNNLQQFKSEEEKRQFLNSKNSSGQTAIDVLCLQLRDKKTSKQAIRGIAMLLCHGVEAPDNPSLSSLLMGYRKELFKEIKSYSQKSPSYAASFLRRCHNKLDPLHSIMYAKNSWEQSFKQLFGIADDLAFEMETLVPPRPALKQEDAELAVIKGEAEEQFEENELLFAEFLKRYQDALKSVTFFNRWSGMLHNVSQGQVTNWESVKAYADLNPKSRTARIVHEMTSSTEIHLDFHK</sequence>
<dbReference type="NCBIfam" id="NF043019">
    <property type="entry name" value="T4SS_AnkC"/>
    <property type="match status" value="1"/>
</dbReference>
<dbReference type="Proteomes" id="UP000055035">
    <property type="component" value="Unassembled WGS sequence"/>
</dbReference>
<evidence type="ECO:0000313" key="3">
    <source>
        <dbReference type="EMBL" id="KTD17352.1"/>
    </source>
</evidence>
<reference evidence="3 4" key="1">
    <citation type="submission" date="2015-11" db="EMBL/GenBank/DDBJ databases">
        <title>Genomic analysis of 38 Legionella species identifies large and diverse effector repertoires.</title>
        <authorList>
            <person name="Burstein D."/>
            <person name="Amaro F."/>
            <person name="Zusman T."/>
            <person name="Lifshitz Z."/>
            <person name="Cohen O."/>
            <person name="Gilbert J.A."/>
            <person name="Pupko T."/>
            <person name="Shuman H.A."/>
            <person name="Segal G."/>
        </authorList>
    </citation>
    <scope>NUCLEOTIDE SEQUENCE [LARGE SCALE GENOMIC DNA]</scope>
    <source>
        <strain evidence="3 4">BL-540</strain>
    </source>
</reference>
<dbReference type="AlphaFoldDB" id="A0A0W0VB90"/>
<proteinExistence type="predicted"/>